<sequence length="128" mass="14329">MILQSATEGKRIVVPGFSFLAAHIEWFFRKTSPLPPQTWVWMIIRPKKDTWEPIALDSEVQVVPFFDWQLCGRKIAACLMIDVQRCFMLLTFDAVTSYPEPFASFVAISGPLAVATVATVATHASSTH</sequence>
<evidence type="ECO:0000313" key="2">
    <source>
        <dbReference type="Proteomes" id="UP000298493"/>
    </source>
</evidence>
<dbReference type="Proteomes" id="UP000298493">
    <property type="component" value="Unassembled WGS sequence"/>
</dbReference>
<comment type="caution">
    <text evidence="1">The sequence shown here is derived from an EMBL/GenBank/DDBJ whole genome shotgun (WGS) entry which is preliminary data.</text>
</comment>
<reference evidence="1 2" key="1">
    <citation type="submission" date="2019-04" db="EMBL/GenBank/DDBJ databases">
        <title>High contiguity whole genome sequence and gene annotation resource for two Venturia nashicola isolates.</title>
        <authorList>
            <person name="Prokchorchik M."/>
            <person name="Won K."/>
            <person name="Lee Y."/>
            <person name="Choi E.D."/>
            <person name="Segonzac C."/>
            <person name="Sohn K.H."/>
        </authorList>
    </citation>
    <scope>NUCLEOTIDE SEQUENCE [LARGE SCALE GENOMIC DNA]</scope>
    <source>
        <strain evidence="1 2">PRI2</strain>
    </source>
</reference>
<evidence type="ECO:0000313" key="1">
    <source>
        <dbReference type="EMBL" id="TID27564.1"/>
    </source>
</evidence>
<keyword evidence="2" id="KW-1185">Reference proteome</keyword>
<gene>
    <name evidence="1" type="ORF">E6O75_ATG00331</name>
</gene>
<dbReference type="AlphaFoldDB" id="A0A4Z1PNG0"/>
<dbReference type="EMBL" id="SNSC02000001">
    <property type="protein sequence ID" value="TID27564.1"/>
    <property type="molecule type" value="Genomic_DNA"/>
</dbReference>
<protein>
    <submittedName>
        <fullName evidence="1">Uncharacterized protein</fullName>
    </submittedName>
</protein>
<accession>A0A4Z1PNG0</accession>
<proteinExistence type="predicted"/>
<name>A0A4Z1PNG0_9PEZI</name>
<organism evidence="1 2">
    <name type="scientific">Venturia nashicola</name>
    <dbReference type="NCBI Taxonomy" id="86259"/>
    <lineage>
        <taxon>Eukaryota</taxon>
        <taxon>Fungi</taxon>
        <taxon>Dikarya</taxon>
        <taxon>Ascomycota</taxon>
        <taxon>Pezizomycotina</taxon>
        <taxon>Dothideomycetes</taxon>
        <taxon>Pleosporomycetidae</taxon>
        <taxon>Venturiales</taxon>
        <taxon>Venturiaceae</taxon>
        <taxon>Venturia</taxon>
    </lineage>
</organism>